<name>A0A3B6ELU8_WHEAT</name>
<dbReference type="Gramene" id="TraesCAD_scaffold_042326_01G000200.1">
    <property type="protein sequence ID" value="TraesCAD_scaffold_042326_01G000200.1"/>
    <property type="gene ID" value="TraesCAD_scaffold_042326_01G000200"/>
</dbReference>
<feature type="region of interest" description="Disordered" evidence="1">
    <location>
        <begin position="101"/>
        <end position="120"/>
    </location>
</feature>
<dbReference type="Proteomes" id="UP000019116">
    <property type="component" value="Chromosome 3A"/>
</dbReference>
<evidence type="ECO:0000313" key="2">
    <source>
        <dbReference type="EnsemblPlants" id="TraesCS3A02G353500.1.cds1"/>
    </source>
</evidence>
<evidence type="ECO:0000256" key="1">
    <source>
        <dbReference type="SAM" id="MobiDB-lite"/>
    </source>
</evidence>
<sequence length="120" mass="12572">MPFASFPIYTPTSWYLLHPQNTHTLLPHQVTGPQRAIKQLVHLCCESAMSTSCRAPANRCICKTPSGNPLPRRGQVKESIAKQIVAAAVATASMVVCDAGAGGKKGGAKPPAPPAGAKKK</sequence>
<dbReference type="Gramene" id="TraesLDM3A03G01460700.1">
    <property type="protein sequence ID" value="TraesLDM3A03G01460700.1.CDS1"/>
    <property type="gene ID" value="TraesLDM3A03G01460700"/>
</dbReference>
<protein>
    <submittedName>
        <fullName evidence="2">Uncharacterized protein</fullName>
    </submittedName>
</protein>
<dbReference type="Gramene" id="TraesLAC3A03G01403980.1">
    <property type="protein sequence ID" value="TraesLAC3A03G01403980.1.CDS1"/>
    <property type="gene ID" value="TraesLAC3A03G01403980"/>
</dbReference>
<accession>A0A3B6ELU8</accession>
<proteinExistence type="predicted"/>
<dbReference type="OrthoDB" id="690785at2759"/>
<evidence type="ECO:0000313" key="3">
    <source>
        <dbReference type="Proteomes" id="UP000019116"/>
    </source>
</evidence>
<reference evidence="2" key="2">
    <citation type="submission" date="2018-10" db="UniProtKB">
        <authorList>
            <consortium name="EnsemblPlants"/>
        </authorList>
    </citation>
    <scope>IDENTIFICATION</scope>
</reference>
<dbReference type="Gramene" id="TraesCS3A03G0841500.1">
    <property type="protein sequence ID" value="TraesCS3A03G0841500.1.CDS1"/>
    <property type="gene ID" value="TraesCS3A03G0841500"/>
</dbReference>
<dbReference type="Gramene" id="TraesCLE_scaffold_016592_01G000200.1">
    <property type="protein sequence ID" value="TraesCLE_scaffold_016592_01G000200.1"/>
    <property type="gene ID" value="TraesCLE_scaffold_016592_01G000200"/>
</dbReference>
<dbReference type="Gramene" id="TraesCS3A02G353500.1">
    <property type="protein sequence ID" value="TraesCS3A02G353500.1.cds1"/>
    <property type="gene ID" value="TraesCS3A02G353500"/>
</dbReference>
<reference evidence="2" key="1">
    <citation type="submission" date="2018-08" db="EMBL/GenBank/DDBJ databases">
        <authorList>
            <person name="Rossello M."/>
        </authorList>
    </citation>
    <scope>NUCLEOTIDE SEQUENCE [LARGE SCALE GENOMIC DNA]</scope>
    <source>
        <strain evidence="2">cv. Chinese Spring</strain>
    </source>
</reference>
<keyword evidence="3" id="KW-1185">Reference proteome</keyword>
<dbReference type="AlphaFoldDB" id="A0A3B6ELU8"/>
<dbReference type="Gramene" id="TraesARI3A03G01481540.1">
    <property type="protein sequence ID" value="TraesARI3A03G01481540.1.CDS1"/>
    <property type="gene ID" value="TraesARI3A03G01481540"/>
</dbReference>
<dbReference type="EnsemblPlants" id="TraesCS3A02G353500.1">
    <property type="protein sequence ID" value="TraesCS3A02G353500.1.cds1"/>
    <property type="gene ID" value="TraesCS3A02G353500"/>
</dbReference>
<dbReference type="OMA" id="QLVHLCC"/>
<dbReference type="Gramene" id="TraesNOR3A03G01480870.1">
    <property type="protein sequence ID" value="TraesNOR3A03G01480870.1.CDS1"/>
    <property type="gene ID" value="TraesNOR3A03G01480870"/>
</dbReference>
<organism evidence="2">
    <name type="scientific">Triticum aestivum</name>
    <name type="common">Wheat</name>
    <dbReference type="NCBI Taxonomy" id="4565"/>
    <lineage>
        <taxon>Eukaryota</taxon>
        <taxon>Viridiplantae</taxon>
        <taxon>Streptophyta</taxon>
        <taxon>Embryophyta</taxon>
        <taxon>Tracheophyta</taxon>
        <taxon>Spermatophyta</taxon>
        <taxon>Magnoliopsida</taxon>
        <taxon>Liliopsida</taxon>
        <taxon>Poales</taxon>
        <taxon>Poaceae</taxon>
        <taxon>BOP clade</taxon>
        <taxon>Pooideae</taxon>
        <taxon>Triticodae</taxon>
        <taxon>Triticeae</taxon>
        <taxon>Triticinae</taxon>
        <taxon>Triticum</taxon>
    </lineage>
</organism>
<dbReference type="Gramene" id="TraesROB_scaffold_015226_01G000200.1">
    <property type="protein sequence ID" value="TraesROB_scaffold_015226_01G000200.1"/>
    <property type="gene ID" value="TraesROB_scaffold_015226_01G000200"/>
</dbReference>
<dbReference type="Gramene" id="TraesSYM3A03G01482780.1">
    <property type="protein sequence ID" value="TraesSYM3A03G01482780.1.CDS1"/>
    <property type="gene ID" value="TraesSYM3A03G01482780"/>
</dbReference>
<dbReference type="Gramene" id="TraesRN3A0100859200.1">
    <property type="protein sequence ID" value="TraesRN3A0100859200.1"/>
    <property type="gene ID" value="TraesRN3A0100859200"/>
</dbReference>